<dbReference type="Pfam" id="PF03748">
    <property type="entry name" value="FliL"/>
    <property type="match status" value="1"/>
</dbReference>
<evidence type="ECO:0000256" key="6">
    <source>
        <dbReference type="ARBA" id="ARBA00022692"/>
    </source>
</evidence>
<evidence type="ECO:0000256" key="7">
    <source>
        <dbReference type="ARBA" id="ARBA00022779"/>
    </source>
</evidence>
<name>A0ABT0L978_9GAMM</name>
<sequence length="132" mass="15268">MGKWLLLLLTFVSAFNVNGTENQVLKNYAYYGLEPDIVTNYISSSKKRSFVRVNVELMVNDPQSLIELEHHDPLLRSTILEILGAQSEEQIKSMIGKESIRRECFEAVNRLLEQEVGERLVVNLLFTQYLYN</sequence>
<protein>
    <recommendedName>
        <fullName evidence="10">Flagellar protein FliL</fullName>
    </recommendedName>
</protein>
<dbReference type="PANTHER" id="PTHR35091">
    <property type="entry name" value="FLAGELLAR PROTEIN FLIL"/>
    <property type="match status" value="1"/>
</dbReference>
<evidence type="ECO:0000256" key="8">
    <source>
        <dbReference type="ARBA" id="ARBA00022989"/>
    </source>
</evidence>
<comment type="subcellular location">
    <subcellularLocation>
        <location evidence="10">Cell inner membrane</location>
    </subcellularLocation>
    <subcellularLocation>
        <location evidence="2">Cell membrane</location>
        <topology evidence="2">Single-pass membrane protein</topology>
    </subcellularLocation>
</comment>
<evidence type="ECO:0000313" key="12">
    <source>
        <dbReference type="Proteomes" id="UP001203423"/>
    </source>
</evidence>
<comment type="similarity">
    <text evidence="3 10">Belongs to the FliL family.</text>
</comment>
<accession>A0ABT0L978</accession>
<evidence type="ECO:0000256" key="9">
    <source>
        <dbReference type="ARBA" id="ARBA00023136"/>
    </source>
</evidence>
<organism evidence="11 12">
    <name type="scientific">Shewanella surugensis</name>
    <dbReference type="NCBI Taxonomy" id="212020"/>
    <lineage>
        <taxon>Bacteria</taxon>
        <taxon>Pseudomonadati</taxon>
        <taxon>Pseudomonadota</taxon>
        <taxon>Gammaproteobacteria</taxon>
        <taxon>Alteromonadales</taxon>
        <taxon>Shewanellaceae</taxon>
        <taxon>Shewanella</taxon>
    </lineage>
</organism>
<evidence type="ECO:0000256" key="10">
    <source>
        <dbReference type="RuleBase" id="RU364125"/>
    </source>
</evidence>
<keyword evidence="6" id="KW-0812">Transmembrane</keyword>
<gene>
    <name evidence="11" type="primary">fliL</name>
    <name evidence="11" type="ORF">L2764_05975</name>
</gene>
<keyword evidence="5 10" id="KW-0145">Chemotaxis</keyword>
<proteinExistence type="inferred from homology"/>
<keyword evidence="12" id="KW-1185">Reference proteome</keyword>
<evidence type="ECO:0000313" key="11">
    <source>
        <dbReference type="EMBL" id="MCL1124035.1"/>
    </source>
</evidence>
<keyword evidence="11" id="KW-0969">Cilium</keyword>
<keyword evidence="4" id="KW-1003">Cell membrane</keyword>
<keyword evidence="9 10" id="KW-0472">Membrane</keyword>
<evidence type="ECO:0000256" key="1">
    <source>
        <dbReference type="ARBA" id="ARBA00002254"/>
    </source>
</evidence>
<comment type="caution">
    <text evidence="11">The sequence shown here is derived from an EMBL/GenBank/DDBJ whole genome shotgun (WGS) entry which is preliminary data.</text>
</comment>
<evidence type="ECO:0000256" key="3">
    <source>
        <dbReference type="ARBA" id="ARBA00008281"/>
    </source>
</evidence>
<reference evidence="11 12" key="1">
    <citation type="submission" date="2022-01" db="EMBL/GenBank/DDBJ databases">
        <title>Whole genome-based taxonomy of the Shewanellaceae.</title>
        <authorList>
            <person name="Martin-Rodriguez A.J."/>
        </authorList>
    </citation>
    <scope>NUCLEOTIDE SEQUENCE [LARGE SCALE GENOMIC DNA]</scope>
    <source>
        <strain evidence="11 12">DSM 17177</strain>
    </source>
</reference>
<keyword evidence="11" id="KW-0282">Flagellum</keyword>
<keyword evidence="8" id="KW-1133">Transmembrane helix</keyword>
<keyword evidence="11" id="KW-0966">Cell projection</keyword>
<dbReference type="RefSeq" id="WP_248939315.1">
    <property type="nucleotide sequence ID" value="NZ_JAKIKS010000016.1"/>
</dbReference>
<evidence type="ECO:0000256" key="4">
    <source>
        <dbReference type="ARBA" id="ARBA00022475"/>
    </source>
</evidence>
<dbReference type="InterPro" id="IPR005503">
    <property type="entry name" value="FliL"/>
</dbReference>
<evidence type="ECO:0000256" key="2">
    <source>
        <dbReference type="ARBA" id="ARBA00004162"/>
    </source>
</evidence>
<comment type="function">
    <text evidence="1 10">Controls the rotational direction of flagella during chemotaxis.</text>
</comment>
<dbReference type="Proteomes" id="UP001203423">
    <property type="component" value="Unassembled WGS sequence"/>
</dbReference>
<dbReference type="EMBL" id="JAKIKS010000016">
    <property type="protein sequence ID" value="MCL1124035.1"/>
    <property type="molecule type" value="Genomic_DNA"/>
</dbReference>
<keyword evidence="7 10" id="KW-0283">Flagellar rotation</keyword>
<keyword evidence="10" id="KW-0997">Cell inner membrane</keyword>
<dbReference type="PANTHER" id="PTHR35091:SF5">
    <property type="entry name" value="FLAGELLAR PROTEIN FLIL"/>
    <property type="match status" value="1"/>
</dbReference>
<evidence type="ECO:0000256" key="5">
    <source>
        <dbReference type="ARBA" id="ARBA00022500"/>
    </source>
</evidence>